<dbReference type="GeneID" id="19309447"/>
<evidence type="ECO:0000313" key="2">
    <source>
        <dbReference type="EMBL" id="EPQ55499.1"/>
    </source>
</evidence>
<gene>
    <name evidence="2" type="ORF">GLOTRDRAFT_93131</name>
</gene>
<reference evidence="2 3" key="1">
    <citation type="journal article" date="2012" name="Science">
        <title>The Paleozoic origin of enzymatic lignin decomposition reconstructed from 31 fungal genomes.</title>
        <authorList>
            <person name="Floudas D."/>
            <person name="Binder M."/>
            <person name="Riley R."/>
            <person name="Barry K."/>
            <person name="Blanchette R.A."/>
            <person name="Henrissat B."/>
            <person name="Martinez A.T."/>
            <person name="Otillar R."/>
            <person name="Spatafora J.W."/>
            <person name="Yadav J.S."/>
            <person name="Aerts A."/>
            <person name="Benoit I."/>
            <person name="Boyd A."/>
            <person name="Carlson A."/>
            <person name="Copeland A."/>
            <person name="Coutinho P.M."/>
            <person name="de Vries R.P."/>
            <person name="Ferreira P."/>
            <person name="Findley K."/>
            <person name="Foster B."/>
            <person name="Gaskell J."/>
            <person name="Glotzer D."/>
            <person name="Gorecki P."/>
            <person name="Heitman J."/>
            <person name="Hesse C."/>
            <person name="Hori C."/>
            <person name="Igarashi K."/>
            <person name="Jurgens J.A."/>
            <person name="Kallen N."/>
            <person name="Kersten P."/>
            <person name="Kohler A."/>
            <person name="Kuees U."/>
            <person name="Kumar T.K.A."/>
            <person name="Kuo A."/>
            <person name="LaButti K."/>
            <person name="Larrondo L.F."/>
            <person name="Lindquist E."/>
            <person name="Ling A."/>
            <person name="Lombard V."/>
            <person name="Lucas S."/>
            <person name="Lundell T."/>
            <person name="Martin R."/>
            <person name="McLaughlin D.J."/>
            <person name="Morgenstern I."/>
            <person name="Morin E."/>
            <person name="Murat C."/>
            <person name="Nagy L.G."/>
            <person name="Nolan M."/>
            <person name="Ohm R.A."/>
            <person name="Patyshakuliyeva A."/>
            <person name="Rokas A."/>
            <person name="Ruiz-Duenas F.J."/>
            <person name="Sabat G."/>
            <person name="Salamov A."/>
            <person name="Samejima M."/>
            <person name="Schmutz J."/>
            <person name="Slot J.C."/>
            <person name="St John F."/>
            <person name="Stenlid J."/>
            <person name="Sun H."/>
            <person name="Sun S."/>
            <person name="Syed K."/>
            <person name="Tsang A."/>
            <person name="Wiebenga A."/>
            <person name="Young D."/>
            <person name="Pisabarro A."/>
            <person name="Eastwood D.C."/>
            <person name="Martin F."/>
            <person name="Cullen D."/>
            <person name="Grigoriev I.V."/>
            <person name="Hibbett D.S."/>
        </authorList>
    </citation>
    <scope>NUCLEOTIDE SEQUENCE [LARGE SCALE GENOMIC DNA]</scope>
    <source>
        <strain evidence="2 3">ATCC 11539</strain>
    </source>
</reference>
<name>S7RRE7_GLOTA</name>
<proteinExistence type="predicted"/>
<organism evidence="2 3">
    <name type="scientific">Gloeophyllum trabeum (strain ATCC 11539 / FP-39264 / Madison 617)</name>
    <name type="common">Brown rot fungus</name>
    <dbReference type="NCBI Taxonomy" id="670483"/>
    <lineage>
        <taxon>Eukaryota</taxon>
        <taxon>Fungi</taxon>
        <taxon>Dikarya</taxon>
        <taxon>Basidiomycota</taxon>
        <taxon>Agaricomycotina</taxon>
        <taxon>Agaricomycetes</taxon>
        <taxon>Gloeophyllales</taxon>
        <taxon>Gloeophyllaceae</taxon>
        <taxon>Gloeophyllum</taxon>
    </lineage>
</organism>
<dbReference type="RefSeq" id="XP_007865586.1">
    <property type="nucleotide sequence ID" value="XM_007867395.1"/>
</dbReference>
<dbReference type="AlphaFoldDB" id="S7RRE7"/>
<evidence type="ECO:0000313" key="3">
    <source>
        <dbReference type="Proteomes" id="UP000030669"/>
    </source>
</evidence>
<keyword evidence="3" id="KW-1185">Reference proteome</keyword>
<feature type="compositionally biased region" description="Basic and acidic residues" evidence="1">
    <location>
        <begin position="80"/>
        <end position="98"/>
    </location>
</feature>
<dbReference type="HOGENOM" id="CLU_2004169_0_0_1"/>
<accession>S7RRE7</accession>
<feature type="region of interest" description="Disordered" evidence="1">
    <location>
        <begin position="1"/>
        <end position="24"/>
    </location>
</feature>
<feature type="region of interest" description="Disordered" evidence="1">
    <location>
        <begin position="70"/>
        <end position="103"/>
    </location>
</feature>
<dbReference type="EMBL" id="KB469301">
    <property type="protein sequence ID" value="EPQ55499.1"/>
    <property type="molecule type" value="Genomic_DNA"/>
</dbReference>
<dbReference type="Proteomes" id="UP000030669">
    <property type="component" value="Unassembled WGS sequence"/>
</dbReference>
<dbReference type="KEGG" id="gtr:GLOTRDRAFT_93131"/>
<protein>
    <submittedName>
        <fullName evidence="2">Uncharacterized protein</fullName>
    </submittedName>
</protein>
<sequence>MPMSIPAPDNGNKPEEGLQAVTGRPAIVASRKSMASAEWRKRFDHLSNLTKLYVAGADQELLDALSIIRGPSTRGGTQEKGVKAQGARDKRRTNKEAADTDTGEATVLFPLLQHLIIEEDCDHL</sequence>
<evidence type="ECO:0000256" key="1">
    <source>
        <dbReference type="SAM" id="MobiDB-lite"/>
    </source>
</evidence>